<protein>
    <submittedName>
        <fullName evidence="2">Uncharacterized protein</fullName>
    </submittedName>
</protein>
<feature type="region of interest" description="Disordered" evidence="1">
    <location>
        <begin position="205"/>
        <end position="238"/>
    </location>
</feature>
<evidence type="ECO:0000256" key="1">
    <source>
        <dbReference type="SAM" id="MobiDB-lite"/>
    </source>
</evidence>
<gene>
    <name evidence="2" type="ORF">UU24_C0003G0026</name>
</gene>
<reference evidence="2 3" key="1">
    <citation type="journal article" date="2015" name="Nature">
        <title>rRNA introns, odd ribosomes, and small enigmatic genomes across a large radiation of phyla.</title>
        <authorList>
            <person name="Brown C.T."/>
            <person name="Hug L.A."/>
            <person name="Thomas B.C."/>
            <person name="Sharon I."/>
            <person name="Castelle C.J."/>
            <person name="Singh A."/>
            <person name="Wilkins M.J."/>
            <person name="Williams K.H."/>
            <person name="Banfield J.F."/>
        </authorList>
    </citation>
    <scope>NUCLEOTIDE SEQUENCE [LARGE SCALE GENOMIC DNA]</scope>
</reference>
<evidence type="ECO:0000313" key="2">
    <source>
        <dbReference type="EMBL" id="KKR79736.1"/>
    </source>
</evidence>
<feature type="compositionally biased region" description="Low complexity" evidence="1">
    <location>
        <begin position="215"/>
        <end position="228"/>
    </location>
</feature>
<comment type="caution">
    <text evidence="2">The sequence shown here is derived from an EMBL/GenBank/DDBJ whole genome shotgun (WGS) entry which is preliminary data.</text>
</comment>
<dbReference type="AlphaFoldDB" id="A0A0G0TY62"/>
<sequence>MDENTIKIIQEKFDALPESIQEMIMSSHYEDTLIKVGQKNNLTVNQMGVLERETTLVMMGLTNPKDFETDIIRELNVEKAKGTEIVTEINDKIFLKIRTLLKLMNTPIGEDPEIEDSEQAEINKQNALKDSAPTKVETQREVGEEIFRNAGIEVVEPVTTPPTAPLLHKEGMIQNLATPEIEAPKAEGVLNKQDSIMMQKLSGTVQMPKTTTEHGTNPTPVGTTNPTPKIDPYRMPIE</sequence>
<accession>A0A0G0TY62</accession>
<feature type="compositionally biased region" description="Polar residues" evidence="1">
    <location>
        <begin position="205"/>
        <end position="214"/>
    </location>
</feature>
<dbReference type="EMBL" id="LBZW01000003">
    <property type="protein sequence ID" value="KKR79736.1"/>
    <property type="molecule type" value="Genomic_DNA"/>
</dbReference>
<proteinExistence type="predicted"/>
<organism evidence="2 3">
    <name type="scientific">Candidatus Nomurabacteria bacterium GW2011_GWA2_40_9</name>
    <dbReference type="NCBI Taxonomy" id="1618734"/>
    <lineage>
        <taxon>Bacteria</taxon>
        <taxon>Candidatus Nomuraibacteriota</taxon>
    </lineage>
</organism>
<name>A0A0G0TY62_9BACT</name>
<evidence type="ECO:0000313" key="3">
    <source>
        <dbReference type="Proteomes" id="UP000034749"/>
    </source>
</evidence>
<dbReference type="Proteomes" id="UP000034749">
    <property type="component" value="Unassembled WGS sequence"/>
</dbReference>